<dbReference type="STRING" id="1515439.SAMN06265784_12058"/>
<name>A0A1X7M6D4_9BURK</name>
<evidence type="ECO:0000313" key="9">
    <source>
        <dbReference type="Proteomes" id="UP000193228"/>
    </source>
</evidence>
<dbReference type="RefSeq" id="WP_085489763.1">
    <property type="nucleotide sequence ID" value="NZ_FXAT01000020.1"/>
</dbReference>
<protein>
    <submittedName>
        <fullName evidence="8">Site-specific recombinase XerD</fullName>
    </submittedName>
</protein>
<dbReference type="AlphaFoldDB" id="A0A1X7M6D4"/>
<accession>A0A1X7M6D4</accession>
<evidence type="ECO:0000256" key="5">
    <source>
        <dbReference type="PROSITE-ProRule" id="PRU01248"/>
    </source>
</evidence>
<keyword evidence="3 5" id="KW-0238">DNA-binding</keyword>
<dbReference type="GO" id="GO:0015074">
    <property type="term" value="P:DNA integration"/>
    <property type="evidence" value="ECO:0007669"/>
    <property type="project" value="UniProtKB-KW"/>
</dbReference>
<evidence type="ECO:0000256" key="1">
    <source>
        <dbReference type="ARBA" id="ARBA00008857"/>
    </source>
</evidence>
<dbReference type="InterPro" id="IPR004107">
    <property type="entry name" value="Integrase_SAM-like_N"/>
</dbReference>
<dbReference type="InterPro" id="IPR011010">
    <property type="entry name" value="DNA_brk_join_enz"/>
</dbReference>
<evidence type="ECO:0000313" key="8">
    <source>
        <dbReference type="EMBL" id="SMG61257.1"/>
    </source>
</evidence>
<dbReference type="Gene3D" id="1.10.443.10">
    <property type="entry name" value="Intergrase catalytic core"/>
    <property type="match status" value="1"/>
</dbReference>
<evidence type="ECO:0000256" key="2">
    <source>
        <dbReference type="ARBA" id="ARBA00022908"/>
    </source>
</evidence>
<feature type="domain" description="Core-binding (CB)" evidence="7">
    <location>
        <begin position="5"/>
        <end position="98"/>
    </location>
</feature>
<dbReference type="Pfam" id="PF00589">
    <property type="entry name" value="Phage_integrase"/>
    <property type="match status" value="1"/>
</dbReference>
<comment type="similarity">
    <text evidence="1">Belongs to the 'phage' integrase family.</text>
</comment>
<keyword evidence="9" id="KW-1185">Reference proteome</keyword>
<feature type="domain" description="Tyr recombinase" evidence="6">
    <location>
        <begin position="122"/>
        <end position="310"/>
    </location>
</feature>
<gene>
    <name evidence="8" type="ORF">SAMN06265784_12058</name>
</gene>
<dbReference type="GO" id="GO:0006310">
    <property type="term" value="P:DNA recombination"/>
    <property type="evidence" value="ECO:0007669"/>
    <property type="project" value="UniProtKB-KW"/>
</dbReference>
<dbReference type="PROSITE" id="PS51898">
    <property type="entry name" value="TYR_RECOMBINASE"/>
    <property type="match status" value="1"/>
</dbReference>
<dbReference type="PANTHER" id="PTHR30349">
    <property type="entry name" value="PHAGE INTEGRASE-RELATED"/>
    <property type="match status" value="1"/>
</dbReference>
<dbReference type="EMBL" id="FXAT01000020">
    <property type="protein sequence ID" value="SMG61257.1"/>
    <property type="molecule type" value="Genomic_DNA"/>
</dbReference>
<dbReference type="InterPro" id="IPR002104">
    <property type="entry name" value="Integrase_catalytic"/>
</dbReference>
<dbReference type="InterPro" id="IPR044068">
    <property type="entry name" value="CB"/>
</dbReference>
<dbReference type="InterPro" id="IPR010998">
    <property type="entry name" value="Integrase_recombinase_N"/>
</dbReference>
<dbReference type="SUPFAM" id="SSF56349">
    <property type="entry name" value="DNA breaking-rejoining enzymes"/>
    <property type="match status" value="1"/>
</dbReference>
<dbReference type="PANTHER" id="PTHR30349:SF64">
    <property type="entry name" value="PROPHAGE INTEGRASE INTD-RELATED"/>
    <property type="match status" value="1"/>
</dbReference>
<sequence length="335" mass="37263">MSDPALLAQLLESFFRQRLNAQRNASPATVASYRDALRLLILFTSRRSGRKPCQLHVSDMDRDVVLLFLDHLERERGNCVQTRNARLTAIRSFFHHVAANDPESIGVAQRILAIPVKRSDISVTNYLTRNEVTALVEAPDPHTSLGRRDRALILFLARTGARISEALNVDAIDLRLERPGRQVLLHGKGRKQRIVPLSDDLATNLIELLREHGIGRRDPIPLFTDAHGRRLTRFGAIHVVKRAAAIAASTCPELSAKQISPHVLRHSLAMALLQSGVDLLTIQAWLGHAQVATTHRYAEADVEMMRAGLDKAGIFSATGARFKPKDAVLRLLERV</sequence>
<evidence type="ECO:0000256" key="4">
    <source>
        <dbReference type="ARBA" id="ARBA00023172"/>
    </source>
</evidence>
<dbReference type="InterPro" id="IPR050090">
    <property type="entry name" value="Tyrosine_recombinase_XerCD"/>
</dbReference>
<dbReference type="GO" id="GO:0003677">
    <property type="term" value="F:DNA binding"/>
    <property type="evidence" value="ECO:0007669"/>
    <property type="project" value="UniProtKB-UniRule"/>
</dbReference>
<evidence type="ECO:0000259" key="7">
    <source>
        <dbReference type="PROSITE" id="PS51900"/>
    </source>
</evidence>
<keyword evidence="2" id="KW-0229">DNA integration</keyword>
<dbReference type="PROSITE" id="PS51900">
    <property type="entry name" value="CB"/>
    <property type="match status" value="1"/>
</dbReference>
<dbReference type="Proteomes" id="UP000193228">
    <property type="component" value="Unassembled WGS sequence"/>
</dbReference>
<dbReference type="Pfam" id="PF02899">
    <property type="entry name" value="Phage_int_SAM_1"/>
    <property type="match status" value="1"/>
</dbReference>
<keyword evidence="4" id="KW-0233">DNA recombination</keyword>
<evidence type="ECO:0000259" key="6">
    <source>
        <dbReference type="PROSITE" id="PS51898"/>
    </source>
</evidence>
<dbReference type="Gene3D" id="1.10.150.130">
    <property type="match status" value="1"/>
</dbReference>
<evidence type="ECO:0000256" key="3">
    <source>
        <dbReference type="ARBA" id="ARBA00023125"/>
    </source>
</evidence>
<proteinExistence type="inferred from homology"/>
<dbReference type="InterPro" id="IPR013762">
    <property type="entry name" value="Integrase-like_cat_sf"/>
</dbReference>
<reference evidence="9" key="1">
    <citation type="submission" date="2017-04" db="EMBL/GenBank/DDBJ databases">
        <authorList>
            <person name="Varghese N."/>
            <person name="Submissions S."/>
        </authorList>
    </citation>
    <scope>NUCLEOTIDE SEQUENCE [LARGE SCALE GENOMIC DNA]</scope>
    <source>
        <strain evidence="9">LMG 29540</strain>
    </source>
</reference>
<dbReference type="OrthoDB" id="5415821at2"/>
<organism evidence="8 9">
    <name type="scientific">Paraburkholderia susongensis</name>
    <dbReference type="NCBI Taxonomy" id="1515439"/>
    <lineage>
        <taxon>Bacteria</taxon>
        <taxon>Pseudomonadati</taxon>
        <taxon>Pseudomonadota</taxon>
        <taxon>Betaproteobacteria</taxon>
        <taxon>Burkholderiales</taxon>
        <taxon>Burkholderiaceae</taxon>
        <taxon>Paraburkholderia</taxon>
    </lineage>
</organism>